<protein>
    <submittedName>
        <fullName evidence="9">10255_t:CDS:1</fullName>
    </submittedName>
</protein>
<keyword evidence="10" id="KW-1185">Reference proteome</keyword>
<evidence type="ECO:0000256" key="3">
    <source>
        <dbReference type="ARBA" id="ARBA00044493"/>
    </source>
</evidence>
<feature type="repeat" description="PPR" evidence="5">
    <location>
        <begin position="86"/>
        <end position="120"/>
    </location>
</feature>
<proteinExistence type="inferred from homology"/>
<comment type="subunit">
    <text evidence="4">Binds to mitochondrial small subunit 15S rRNA.</text>
</comment>
<dbReference type="SUPFAM" id="SSF81901">
    <property type="entry name" value="HCP-like"/>
    <property type="match status" value="1"/>
</dbReference>
<feature type="repeat" description="PPR" evidence="5">
    <location>
        <begin position="906"/>
        <end position="942"/>
    </location>
</feature>
<feature type="repeat" description="PPR" evidence="5">
    <location>
        <begin position="226"/>
        <end position="260"/>
    </location>
</feature>
<accession>A0A9N9GKD4</accession>
<dbReference type="InterPro" id="IPR002885">
    <property type="entry name" value="PPR_rpt"/>
</dbReference>
<evidence type="ECO:0000256" key="1">
    <source>
        <dbReference type="ARBA" id="ARBA00006192"/>
    </source>
</evidence>
<evidence type="ECO:0000256" key="5">
    <source>
        <dbReference type="PROSITE-ProRule" id="PRU00708"/>
    </source>
</evidence>
<dbReference type="Pfam" id="PF01535">
    <property type="entry name" value="PPR"/>
    <property type="match status" value="5"/>
</dbReference>
<organism evidence="9 10">
    <name type="scientific">Cetraspora pellucida</name>
    <dbReference type="NCBI Taxonomy" id="1433469"/>
    <lineage>
        <taxon>Eukaryota</taxon>
        <taxon>Fungi</taxon>
        <taxon>Fungi incertae sedis</taxon>
        <taxon>Mucoromycota</taxon>
        <taxon>Glomeromycotina</taxon>
        <taxon>Glomeromycetes</taxon>
        <taxon>Diversisporales</taxon>
        <taxon>Gigasporaceae</taxon>
        <taxon>Cetraspora</taxon>
    </lineage>
</organism>
<feature type="repeat" description="PPR" evidence="5">
    <location>
        <begin position="834"/>
        <end position="864"/>
    </location>
</feature>
<feature type="compositionally biased region" description="Polar residues" evidence="6">
    <location>
        <begin position="37"/>
        <end position="67"/>
    </location>
</feature>
<dbReference type="InterPro" id="IPR011990">
    <property type="entry name" value="TPR-like_helical_dom_sf"/>
</dbReference>
<evidence type="ECO:0000259" key="8">
    <source>
        <dbReference type="Pfam" id="PF23276"/>
    </source>
</evidence>
<feature type="region of interest" description="Disordered" evidence="6">
    <location>
        <begin position="32"/>
        <end position="67"/>
    </location>
</feature>
<dbReference type="Gene3D" id="1.25.40.10">
    <property type="entry name" value="Tetratricopeptide repeat domain"/>
    <property type="match status" value="6"/>
</dbReference>
<dbReference type="Pfam" id="PF17177">
    <property type="entry name" value="PPR_long"/>
    <property type="match status" value="1"/>
</dbReference>
<feature type="domain" description="PROP1-like PPR" evidence="7">
    <location>
        <begin position="780"/>
        <end position="916"/>
    </location>
</feature>
<dbReference type="InterPro" id="IPR057027">
    <property type="entry name" value="TPR_mt"/>
</dbReference>
<evidence type="ECO:0000256" key="6">
    <source>
        <dbReference type="SAM" id="MobiDB-lite"/>
    </source>
</evidence>
<dbReference type="PANTHER" id="PTHR47447">
    <property type="entry name" value="OS03G0856100 PROTEIN"/>
    <property type="match status" value="1"/>
</dbReference>
<keyword evidence="2" id="KW-0677">Repeat</keyword>
<dbReference type="NCBIfam" id="TIGR00756">
    <property type="entry name" value="PPR"/>
    <property type="match status" value="2"/>
</dbReference>
<dbReference type="PROSITE" id="PS51375">
    <property type="entry name" value="PPR"/>
    <property type="match status" value="7"/>
</dbReference>
<evidence type="ECO:0000256" key="4">
    <source>
        <dbReference type="ARBA" id="ARBA00044511"/>
    </source>
</evidence>
<gene>
    <name evidence="9" type="ORF">CPELLU_LOCUS7721</name>
</gene>
<dbReference type="Pfam" id="PF13041">
    <property type="entry name" value="PPR_2"/>
    <property type="match status" value="1"/>
</dbReference>
<sequence>MQHIKTNTALVAIARQTARNLLGAKSSTTVLGHHATSGFSNRGAKTSPNMSRRPYSNTNGASTSSFSNQSELFNNGISDLRQEQLFIREYNDLLMLLKQRGLPREVERSFEEMKRSGVQPTTFTYNLILDTVAGFRNENNNLDKLIQYYDEMIRDNVKPNLSTYNIMIKTLCKRDLEIQTKLYRLKKRANIGVNLKLIESLEKENCIDLAFQLFKKSIHIHGYYYEADLCDALLRSLAPYGRIDEGLTVFEYMEKRGIVSPYTFGYLISMYSHVGDLESSMECFKEYKKVAPTLTGKHEPFAVYNQMISAYVRCDNVKGAINILEKDAPENGLIPDEWSYFYLIRDLCDSNKTELAQEWFDKMKNLDSLPNPFNLIYDTMLMHYSLIGDYSNATKIYQEMKDINLCPRYSEMSLYLHLTLKNDPDRVLNLLDDMYKGYLVTDLNLTRNIMNHFVKDQKPEKALTALIKIKALTDHHANSSSNRSNNPAISLDDYIISLLNDPLLSLKSVIDAKFQLLDYGYIKIPNFNKVIFTKYDEIKNNYDIISSLKELDNHHIFALFDNATSLYNLHIAKNEFNKRVFELVEDLKLSEITLPYRTFTKVHHHYMEAGDLEGAEKWKEIASVVLTTKDSIIKDSSQKTLRQPTIEEINRSSEISQLCKTHEIDPILLLNEFHKMLKEDLIPTPELVSQAIRNLGKSKNVKEAEELYQLSLEFFKKLDPSVCINGLNWARNSMLIAYASNSQLDKAYQIYNEIFALGYQPDANAYADLLVAESERDPDEAATAIKLYDEIKRYNIKPTLYFYNVLISKLGKARKYDAVWEAFKDMKRRRIQPNSITYGALITACTRVKSEDKALMVLREMEHSYSFQPRIGPYNTLMQFYTWDLHDRDKALKYFGEINRHNLRPSDHTYKLLIDAYATIEPYDMKSALNVFEQMKREGVTPQPTHYASLIYAYGCCHRDVQNALKTFNAMQTTYNIRPDQNTYQALFDALIANDRIVEAEEYYDVMLMQGDVKSTAYIENLFIRGYGQLGQWERSETVFNNMKDSDDLNSENVPREPSTYEEMVKAYVINGQIEKAKEVANILEHRNFPEIVKNNIANLLH</sequence>
<feature type="repeat" description="PPR" evidence="5">
    <location>
        <begin position="336"/>
        <end position="370"/>
    </location>
</feature>
<dbReference type="Proteomes" id="UP000789759">
    <property type="component" value="Unassembled WGS sequence"/>
</dbReference>
<evidence type="ECO:0000256" key="2">
    <source>
        <dbReference type="ARBA" id="ARBA00022737"/>
    </source>
</evidence>
<dbReference type="EMBL" id="CAJVQA010005270">
    <property type="protein sequence ID" value="CAG8616846.1"/>
    <property type="molecule type" value="Genomic_DNA"/>
</dbReference>
<evidence type="ECO:0000313" key="10">
    <source>
        <dbReference type="Proteomes" id="UP000789759"/>
    </source>
</evidence>
<name>A0A9N9GKD4_9GLOM</name>
<feature type="repeat" description="PPR" evidence="5">
    <location>
        <begin position="300"/>
        <end position="335"/>
    </location>
</feature>
<feature type="domain" description="Pentatricopeptide repeat-containing protein-mitochondrial" evidence="8">
    <location>
        <begin position="939"/>
        <end position="1042"/>
    </location>
</feature>
<dbReference type="Pfam" id="PF13812">
    <property type="entry name" value="PPR_3"/>
    <property type="match status" value="1"/>
</dbReference>
<comment type="function">
    <text evidence="3">Regulates mitochondrial small subunit maturation by controlling 15S rRNA 5'-end processing. Localizes to the 5' precursor of the 15S rRNA in a position that is subsequently occupied by mS47 in the mature yeast mtSSU. Uses structure and sequence-specific RNA recognition, binding to a single-stranded region of the precursor and specifically recognizing bases -6 to -1. The exchange of Ccm1 for mS47 is coupled to the irreversible removal of precursor rRNA that is accompanied by conformational changes of the mitoribosomal proteins uS5m and mS26. These conformational changes signal completion of 5'-end rRNA processing through protection of the mature 5'-end of the 15S rRNA and stabilization of mS47. The removal of the 5' precursor together with the dissociation of Ccm1 may be catalyzed by the 5'-3' exoribonuclease Pet127. Involved in the specific removal of group I introns in mitochondrial encoded transcripts.</text>
</comment>
<comment type="caution">
    <text evidence="9">The sequence shown here is derived from an EMBL/GenBank/DDBJ whole genome shotgun (WGS) entry which is preliminary data.</text>
</comment>
<feature type="repeat" description="PPR" evidence="5">
    <location>
        <begin position="799"/>
        <end position="833"/>
    </location>
</feature>
<dbReference type="PANTHER" id="PTHR47447:SF24">
    <property type="entry name" value="PENTATRICOPEPTIDE REPEAT-CONTAINING PROTEIN"/>
    <property type="match status" value="1"/>
</dbReference>
<dbReference type="InterPro" id="IPR033443">
    <property type="entry name" value="PROP1-like_PPR_dom"/>
</dbReference>
<evidence type="ECO:0000313" key="9">
    <source>
        <dbReference type="EMBL" id="CAG8616846.1"/>
    </source>
</evidence>
<dbReference type="Pfam" id="PF23276">
    <property type="entry name" value="TPR_24"/>
    <property type="match status" value="1"/>
</dbReference>
<dbReference type="OrthoDB" id="411857at2759"/>
<comment type="similarity">
    <text evidence="1">Belongs to the CCM1 family.</text>
</comment>
<dbReference type="AlphaFoldDB" id="A0A9N9GKD4"/>
<reference evidence="9" key="1">
    <citation type="submission" date="2021-06" db="EMBL/GenBank/DDBJ databases">
        <authorList>
            <person name="Kallberg Y."/>
            <person name="Tangrot J."/>
            <person name="Rosling A."/>
        </authorList>
    </citation>
    <scope>NUCLEOTIDE SEQUENCE</scope>
    <source>
        <strain evidence="9">FL966</strain>
    </source>
</reference>
<evidence type="ECO:0000259" key="7">
    <source>
        <dbReference type="Pfam" id="PF17177"/>
    </source>
</evidence>